<dbReference type="GeneID" id="77175594"/>
<reference evidence="1" key="1">
    <citation type="submission" date="2013-04" db="EMBL/GenBank/DDBJ databases">
        <title>The first whole genome analysis of two C. ureolyticus strains; genomic investigation into strain heterogeneity and pathogenic potential.</title>
        <authorList>
            <person name="Bullman S."/>
            <person name="Lucid A."/>
            <person name="Sleator R.D."/>
        </authorList>
    </citation>
    <scope>NUCLEOTIDE SEQUENCE</scope>
    <source>
        <strain evidence="1">DSMZ 20703</strain>
    </source>
</reference>
<protein>
    <submittedName>
        <fullName evidence="1">IcmF-related protein</fullName>
    </submittedName>
</protein>
<dbReference type="OrthoDB" id="9758229at2"/>
<organism evidence="1">
    <name type="scientific">Campylobacter ureolyticus</name>
    <dbReference type="NCBI Taxonomy" id="827"/>
    <lineage>
        <taxon>Bacteria</taxon>
        <taxon>Pseudomonadati</taxon>
        <taxon>Campylobacterota</taxon>
        <taxon>Epsilonproteobacteria</taxon>
        <taxon>Campylobacterales</taxon>
        <taxon>Campylobacteraceae</taxon>
        <taxon>Campylobacter</taxon>
    </lineage>
</organism>
<proteinExistence type="predicted"/>
<accession>S5TT50</accession>
<sequence>MEKNINFKKTPLAIMLGHEGAGKSAFINYAGVEYPISELFESYKKSHPSTTNFNLYISKDGAIIDTEGISFSRENLYTPTATDEIAEDDMEKNREFLVKKRVWSKFLSFLKNLKKNIFRSKLDAVILVIDTQKFIESDKYYQDETIKFLVRRISECENSLKICFPIYVVFSKIDLIDGMGDYFKIFKEDSFNKAFGVTFKEKDEINNLNENFKSLSESMNYAFMSNNLLFYSIEEKKKAYLFYKQMDSLFSLAEKFILNLNRQNGLKNSSAIKGVYFASPYQENIPKNYILDAICDHYDIKRPLVRPYFNHIKKNYFTSSFSRLIYFLSPTFC</sequence>
<dbReference type="InterPro" id="IPR025743">
    <property type="entry name" value="TssM1_N"/>
</dbReference>
<dbReference type="EMBL" id="KC907269">
    <property type="protein sequence ID" value="AGS56943.1"/>
    <property type="molecule type" value="Genomic_DNA"/>
</dbReference>
<dbReference type="InterPro" id="IPR027417">
    <property type="entry name" value="P-loop_NTPase"/>
</dbReference>
<dbReference type="Pfam" id="PF14331">
    <property type="entry name" value="IcmF-related_N"/>
    <property type="match status" value="1"/>
</dbReference>
<dbReference type="InterPro" id="IPR053156">
    <property type="entry name" value="T6SS_TssM-like"/>
</dbReference>
<dbReference type="AlphaFoldDB" id="S5TT50"/>
<evidence type="ECO:0000313" key="1">
    <source>
        <dbReference type="EMBL" id="AGS56943.1"/>
    </source>
</evidence>
<dbReference type="RefSeq" id="WP_018713908.1">
    <property type="nucleotide sequence ID" value="NZ_CP053832.1"/>
</dbReference>
<dbReference type="SUPFAM" id="SSF52540">
    <property type="entry name" value="P-loop containing nucleoside triphosphate hydrolases"/>
    <property type="match status" value="1"/>
</dbReference>
<dbReference type="CDD" id="cd00882">
    <property type="entry name" value="Ras_like_GTPase"/>
    <property type="match status" value="1"/>
</dbReference>
<dbReference type="PANTHER" id="PTHR36153:SF1">
    <property type="entry name" value="TYPE VI SECRETION SYSTEM COMPONENT TSSM1"/>
    <property type="match status" value="1"/>
</dbReference>
<dbReference type="PANTHER" id="PTHR36153">
    <property type="entry name" value="INNER MEMBRANE PROTEIN-RELATED"/>
    <property type="match status" value="1"/>
</dbReference>
<name>S5TT50_9BACT</name>
<dbReference type="Gene3D" id="3.40.50.300">
    <property type="entry name" value="P-loop containing nucleotide triphosphate hydrolases"/>
    <property type="match status" value="1"/>
</dbReference>